<comment type="caution">
    <text evidence="2">The sequence shown here is derived from an EMBL/GenBank/DDBJ whole genome shotgun (WGS) entry which is preliminary data.</text>
</comment>
<evidence type="ECO:0000313" key="3">
    <source>
        <dbReference type="Proteomes" id="UP000650467"/>
    </source>
</evidence>
<feature type="region of interest" description="Disordered" evidence="1">
    <location>
        <begin position="1"/>
        <end position="21"/>
    </location>
</feature>
<proteinExistence type="predicted"/>
<accession>A0A835SIV4</accession>
<dbReference type="Proteomes" id="UP000650467">
    <property type="component" value="Unassembled WGS sequence"/>
</dbReference>
<sequence>MLAKPHPSSRGAANLSPNADGTTYSGTTVPVYTGRGSLVSSTSWQWYPVPDSAKWGGFFKVAMPPVGTTYTTPMSGANVLIGCAGCAQNNKTKGYVAASVELAVYRLNAATAIGYCAVRMSSGVDLLEEHLYASTAVLTDSAPGSFKPEDGITTSIPGAPTPANAAFTPTAIFSQGLTGTCDSSTGVAYLACHLSVEKCTAPAA</sequence>
<dbReference type="EMBL" id="JAEHOC010000037">
    <property type="protein sequence ID" value="KAG2427943.1"/>
    <property type="molecule type" value="Genomic_DNA"/>
</dbReference>
<dbReference type="OrthoDB" id="560245at2759"/>
<evidence type="ECO:0000256" key="1">
    <source>
        <dbReference type="SAM" id="MobiDB-lite"/>
    </source>
</evidence>
<organism evidence="2 3">
    <name type="scientific">Chlamydomonas incerta</name>
    <dbReference type="NCBI Taxonomy" id="51695"/>
    <lineage>
        <taxon>Eukaryota</taxon>
        <taxon>Viridiplantae</taxon>
        <taxon>Chlorophyta</taxon>
        <taxon>core chlorophytes</taxon>
        <taxon>Chlorophyceae</taxon>
        <taxon>CS clade</taxon>
        <taxon>Chlamydomonadales</taxon>
        <taxon>Chlamydomonadaceae</taxon>
        <taxon>Chlamydomonas</taxon>
    </lineage>
</organism>
<keyword evidence="3" id="KW-1185">Reference proteome</keyword>
<dbReference type="AlphaFoldDB" id="A0A835SIV4"/>
<gene>
    <name evidence="2" type="ORF">HXX76_011930</name>
</gene>
<protein>
    <submittedName>
        <fullName evidence="2">Uncharacterized protein</fullName>
    </submittedName>
</protein>
<reference evidence="2" key="1">
    <citation type="journal article" date="2020" name="bioRxiv">
        <title>Comparative genomics of Chlamydomonas.</title>
        <authorList>
            <person name="Craig R.J."/>
            <person name="Hasan A.R."/>
            <person name="Ness R.W."/>
            <person name="Keightley P.D."/>
        </authorList>
    </citation>
    <scope>NUCLEOTIDE SEQUENCE</scope>
    <source>
        <strain evidence="2">SAG 7.73</strain>
    </source>
</reference>
<evidence type="ECO:0000313" key="2">
    <source>
        <dbReference type="EMBL" id="KAG2427943.1"/>
    </source>
</evidence>
<name>A0A835SIV4_CHLIN</name>